<dbReference type="KEGG" id="pbk:Back11_39980"/>
<evidence type="ECO:0000256" key="3">
    <source>
        <dbReference type="ARBA" id="ARBA00022741"/>
    </source>
</evidence>
<feature type="active site" evidence="8">
    <location>
        <position position="197"/>
    </location>
</feature>
<dbReference type="PIRSF" id="PIRSF001586">
    <property type="entry name" value="FGAM_synth_I"/>
    <property type="match status" value="1"/>
</dbReference>
<dbReference type="NCBIfam" id="NF002957">
    <property type="entry name" value="PRK03619.1"/>
    <property type="match status" value="1"/>
</dbReference>
<gene>
    <name evidence="8 9" type="primary">purQ</name>
    <name evidence="9" type="ORF">Back11_39980</name>
</gene>
<evidence type="ECO:0000256" key="1">
    <source>
        <dbReference type="ARBA" id="ARBA00022490"/>
    </source>
</evidence>
<evidence type="ECO:0000256" key="6">
    <source>
        <dbReference type="ARBA" id="ARBA00022840"/>
    </source>
</evidence>
<comment type="function">
    <text evidence="8">Part of the phosphoribosylformylglycinamidine synthase complex involved in the purines biosynthetic pathway. Catalyzes the ATP-dependent conversion of formylglycinamide ribonucleotide (FGAR) and glutamine to yield formylglycinamidine ribonucleotide (FGAM) and glutamate. The FGAM synthase complex is composed of three subunits. PurQ produces an ammonia molecule by converting glutamine to glutamate. PurL transfers the ammonia molecule to FGAR to form FGAM in an ATP-dependent manner. PurS interacts with PurQ and PurL and is thought to assist in the transfer of the ammonia molecule from PurQ to PurL.</text>
</comment>
<organism evidence="9 10">
    <name type="scientific">Paenibacillus baekrokdamisoli</name>
    <dbReference type="NCBI Taxonomy" id="1712516"/>
    <lineage>
        <taxon>Bacteria</taxon>
        <taxon>Bacillati</taxon>
        <taxon>Bacillota</taxon>
        <taxon>Bacilli</taxon>
        <taxon>Bacillales</taxon>
        <taxon>Paenibacillaceae</taxon>
        <taxon>Paenibacillus</taxon>
    </lineage>
</organism>
<evidence type="ECO:0000313" key="10">
    <source>
        <dbReference type="Proteomes" id="UP000275368"/>
    </source>
</evidence>
<dbReference type="UniPathway" id="UPA00074">
    <property type="reaction ID" value="UER00128"/>
</dbReference>
<accession>A0A3G9JCJ0</accession>
<dbReference type="EMBL" id="AP019308">
    <property type="protein sequence ID" value="BBH22653.1"/>
    <property type="molecule type" value="Genomic_DNA"/>
</dbReference>
<keyword evidence="4 8" id="KW-0658">Purine biosynthesis</keyword>
<keyword evidence="3 8" id="KW-0547">Nucleotide-binding</keyword>
<evidence type="ECO:0000256" key="4">
    <source>
        <dbReference type="ARBA" id="ARBA00022755"/>
    </source>
</evidence>
<dbReference type="EC" id="3.5.1.2" evidence="8"/>
<feature type="active site" description="Nucleophile" evidence="8">
    <location>
        <position position="86"/>
    </location>
</feature>
<dbReference type="PANTHER" id="PTHR47552">
    <property type="entry name" value="PHOSPHORIBOSYLFORMYLGLYCINAMIDINE SYNTHASE SUBUNIT PURQ"/>
    <property type="match status" value="1"/>
</dbReference>
<comment type="catalytic activity">
    <reaction evidence="8">
        <text>N(2)-formyl-N(1)-(5-phospho-beta-D-ribosyl)glycinamide + L-glutamine + ATP + H2O = 2-formamido-N(1)-(5-O-phospho-beta-D-ribosyl)acetamidine + L-glutamate + ADP + phosphate + H(+)</text>
        <dbReference type="Rhea" id="RHEA:17129"/>
        <dbReference type="ChEBI" id="CHEBI:15377"/>
        <dbReference type="ChEBI" id="CHEBI:15378"/>
        <dbReference type="ChEBI" id="CHEBI:29985"/>
        <dbReference type="ChEBI" id="CHEBI:30616"/>
        <dbReference type="ChEBI" id="CHEBI:43474"/>
        <dbReference type="ChEBI" id="CHEBI:58359"/>
        <dbReference type="ChEBI" id="CHEBI:147286"/>
        <dbReference type="ChEBI" id="CHEBI:147287"/>
        <dbReference type="ChEBI" id="CHEBI:456216"/>
        <dbReference type="EC" id="6.3.5.3"/>
    </reaction>
</comment>
<feature type="active site" evidence="8">
    <location>
        <position position="199"/>
    </location>
</feature>
<evidence type="ECO:0000256" key="5">
    <source>
        <dbReference type="ARBA" id="ARBA00022801"/>
    </source>
</evidence>
<keyword evidence="1 8" id="KW-0963">Cytoplasm</keyword>
<dbReference type="EC" id="6.3.5.3" evidence="8"/>
<evidence type="ECO:0000256" key="2">
    <source>
        <dbReference type="ARBA" id="ARBA00022598"/>
    </source>
</evidence>
<dbReference type="HAMAP" id="MF_00421">
    <property type="entry name" value="PurQ"/>
    <property type="match status" value="1"/>
</dbReference>
<dbReference type="FunFam" id="3.40.50.880:FF:000019">
    <property type="entry name" value="Phosphoribosylformylglycinamidine synthase subunit PurQ"/>
    <property type="match status" value="1"/>
</dbReference>
<evidence type="ECO:0000313" key="9">
    <source>
        <dbReference type="EMBL" id="BBH22653.1"/>
    </source>
</evidence>
<keyword evidence="10" id="KW-1185">Reference proteome</keyword>
<dbReference type="GO" id="GO:0004359">
    <property type="term" value="F:glutaminase activity"/>
    <property type="evidence" value="ECO:0007669"/>
    <property type="project" value="UniProtKB-EC"/>
</dbReference>
<comment type="subunit">
    <text evidence="8">Part of the FGAM synthase complex composed of 1 PurL, 1 PurQ and 2 PurS subunits.</text>
</comment>
<dbReference type="CDD" id="cd01740">
    <property type="entry name" value="GATase1_FGAR_AT"/>
    <property type="match status" value="1"/>
</dbReference>
<dbReference type="NCBIfam" id="TIGR01737">
    <property type="entry name" value="FGAM_synth_I"/>
    <property type="match status" value="1"/>
</dbReference>
<dbReference type="PANTHER" id="PTHR47552:SF1">
    <property type="entry name" value="PHOSPHORIBOSYLFORMYLGLYCINAMIDINE SYNTHASE SUBUNIT PURQ"/>
    <property type="match status" value="1"/>
</dbReference>
<evidence type="ECO:0000256" key="7">
    <source>
        <dbReference type="ARBA" id="ARBA00022962"/>
    </source>
</evidence>
<dbReference type="GO" id="GO:0004642">
    <property type="term" value="F:phosphoribosylformylglycinamidine synthase activity"/>
    <property type="evidence" value="ECO:0007669"/>
    <property type="project" value="UniProtKB-UniRule"/>
</dbReference>
<dbReference type="Pfam" id="PF13507">
    <property type="entry name" value="GATase_5"/>
    <property type="match status" value="1"/>
</dbReference>
<keyword evidence="5 8" id="KW-0378">Hydrolase</keyword>
<dbReference type="RefSeq" id="WP_125661099.1">
    <property type="nucleotide sequence ID" value="NZ_AP019308.1"/>
</dbReference>
<keyword evidence="7 8" id="KW-0315">Glutamine amidotransferase</keyword>
<evidence type="ECO:0000256" key="8">
    <source>
        <dbReference type="HAMAP-Rule" id="MF_00421"/>
    </source>
</evidence>
<reference evidence="9 10" key="1">
    <citation type="submission" date="2018-11" db="EMBL/GenBank/DDBJ databases">
        <title>Complete genome sequence of Paenibacillus baekrokdamisoli strain KCTC 33723.</title>
        <authorList>
            <person name="Kang S.W."/>
            <person name="Lee K.C."/>
            <person name="Kim K.K."/>
            <person name="Kim J.S."/>
            <person name="Kim D.S."/>
            <person name="Ko S.H."/>
            <person name="Yang S.H."/>
            <person name="Lee J.S."/>
        </authorList>
    </citation>
    <scope>NUCLEOTIDE SEQUENCE [LARGE SCALE GENOMIC DNA]</scope>
    <source>
        <strain evidence="9 10">KCTC 33723</strain>
    </source>
</reference>
<dbReference type="OrthoDB" id="9804441at2"/>
<comment type="pathway">
    <text evidence="8">Purine metabolism; IMP biosynthesis via de novo pathway; 5-amino-1-(5-phospho-D-ribosyl)imidazole from N(2)-formyl-N(1)-(5-phospho-D-ribosyl)glycinamide: step 1/2.</text>
</comment>
<dbReference type="Proteomes" id="UP000275368">
    <property type="component" value="Chromosome"/>
</dbReference>
<dbReference type="Gene3D" id="3.40.50.880">
    <property type="match status" value="1"/>
</dbReference>
<keyword evidence="6 8" id="KW-0067">ATP-binding</keyword>
<dbReference type="GO" id="GO:0006189">
    <property type="term" value="P:'de novo' IMP biosynthetic process"/>
    <property type="evidence" value="ECO:0007669"/>
    <property type="project" value="UniProtKB-UniRule"/>
</dbReference>
<dbReference type="InterPro" id="IPR010075">
    <property type="entry name" value="PRibForGlyAmidine_synth_PurQ"/>
</dbReference>
<proteinExistence type="inferred from homology"/>
<name>A0A3G9JCJ0_9BACL</name>
<protein>
    <recommendedName>
        <fullName evidence="8">Phosphoribosylformylglycinamidine synthase subunit PurQ</fullName>
        <shortName evidence="8">FGAM synthase</shortName>
        <ecNumber evidence="8">6.3.5.3</ecNumber>
    </recommendedName>
    <alternativeName>
        <fullName evidence="8">Formylglycinamide ribonucleotide amidotransferase subunit I</fullName>
        <shortName evidence="8">FGAR amidotransferase I</shortName>
        <shortName evidence="8">FGAR-AT I</shortName>
    </alternativeName>
    <alternativeName>
        <fullName evidence="8">Glutaminase PurQ</fullName>
        <ecNumber evidence="8">3.5.1.2</ecNumber>
    </alternativeName>
    <alternativeName>
        <fullName evidence="8">Phosphoribosylformylglycinamidine synthase subunit I</fullName>
    </alternativeName>
</protein>
<sequence length="232" mass="25351">MKFAVIVFPASNCDIDCYKAVEDTIGQEVDYVWHTATDLSAYDAILIPGGFSYGDYLRCGAIAQFAPVMNEIVKAAEAGKFVLGICNGFQILTEARLLPGALLRNNGMKFRCHQVQLEVVNNKTPFTSQYAPGELINIPIAHGEGNYYCDDATLAQLKANNQIVFRYATNESNPNGSLENIAGVSNERGNVVGMMPHPERAIDQLLGSEDGKRMFTSILNAWREQHGAAING</sequence>
<dbReference type="InterPro" id="IPR029062">
    <property type="entry name" value="Class_I_gatase-like"/>
</dbReference>
<comment type="catalytic activity">
    <reaction evidence="8">
        <text>L-glutamine + H2O = L-glutamate + NH4(+)</text>
        <dbReference type="Rhea" id="RHEA:15889"/>
        <dbReference type="ChEBI" id="CHEBI:15377"/>
        <dbReference type="ChEBI" id="CHEBI:28938"/>
        <dbReference type="ChEBI" id="CHEBI:29985"/>
        <dbReference type="ChEBI" id="CHEBI:58359"/>
        <dbReference type="EC" id="3.5.1.2"/>
    </reaction>
</comment>
<dbReference type="GO" id="GO:0005737">
    <property type="term" value="C:cytoplasm"/>
    <property type="evidence" value="ECO:0007669"/>
    <property type="project" value="UniProtKB-SubCell"/>
</dbReference>
<dbReference type="AlphaFoldDB" id="A0A3G9JCJ0"/>
<comment type="subcellular location">
    <subcellularLocation>
        <location evidence="8">Cytoplasm</location>
    </subcellularLocation>
</comment>
<dbReference type="GO" id="GO:0005524">
    <property type="term" value="F:ATP binding"/>
    <property type="evidence" value="ECO:0007669"/>
    <property type="project" value="UniProtKB-KW"/>
</dbReference>
<dbReference type="SMART" id="SM01211">
    <property type="entry name" value="GATase_5"/>
    <property type="match status" value="1"/>
</dbReference>
<dbReference type="SUPFAM" id="SSF52317">
    <property type="entry name" value="Class I glutamine amidotransferase-like"/>
    <property type="match status" value="1"/>
</dbReference>
<keyword evidence="2 8" id="KW-0436">Ligase</keyword>
<dbReference type="PROSITE" id="PS51273">
    <property type="entry name" value="GATASE_TYPE_1"/>
    <property type="match status" value="1"/>
</dbReference>